<dbReference type="AlphaFoldDB" id="A0A813IDF6"/>
<name>A0A813IDF6_POLGL</name>
<evidence type="ECO:0000256" key="1">
    <source>
        <dbReference type="SAM" id="MobiDB-lite"/>
    </source>
</evidence>
<proteinExistence type="predicted"/>
<feature type="compositionally biased region" description="Basic and acidic residues" evidence="1">
    <location>
        <begin position="42"/>
        <end position="55"/>
    </location>
</feature>
<feature type="compositionally biased region" description="Low complexity" evidence="1">
    <location>
        <begin position="163"/>
        <end position="173"/>
    </location>
</feature>
<dbReference type="Proteomes" id="UP000626109">
    <property type="component" value="Unassembled WGS sequence"/>
</dbReference>
<reference evidence="2" key="1">
    <citation type="submission" date="2021-02" db="EMBL/GenBank/DDBJ databases">
        <authorList>
            <person name="Dougan E. K."/>
            <person name="Rhodes N."/>
            <person name="Thang M."/>
            <person name="Chan C."/>
        </authorList>
    </citation>
    <scope>NUCLEOTIDE SEQUENCE</scope>
</reference>
<feature type="compositionally biased region" description="Basic and acidic residues" evidence="1">
    <location>
        <begin position="120"/>
        <end position="134"/>
    </location>
</feature>
<evidence type="ECO:0000313" key="2">
    <source>
        <dbReference type="EMBL" id="CAE8649107.1"/>
    </source>
</evidence>
<dbReference type="EMBL" id="CAJNNW010007248">
    <property type="protein sequence ID" value="CAE8649107.1"/>
    <property type="molecule type" value="Genomic_DNA"/>
</dbReference>
<feature type="non-terminal residue" evidence="2">
    <location>
        <position position="236"/>
    </location>
</feature>
<feature type="region of interest" description="Disordered" evidence="1">
    <location>
        <begin position="106"/>
        <end position="144"/>
    </location>
</feature>
<accession>A0A813IDF6</accession>
<feature type="region of interest" description="Disordered" evidence="1">
    <location>
        <begin position="157"/>
        <end position="236"/>
    </location>
</feature>
<feature type="region of interest" description="Disordered" evidence="1">
    <location>
        <begin position="1"/>
        <end position="55"/>
    </location>
</feature>
<comment type="caution">
    <text evidence="2">The sequence shown here is derived from an EMBL/GenBank/DDBJ whole genome shotgun (WGS) entry which is preliminary data.</text>
</comment>
<sequence>AADCERQIAEPPVPAVSVAELPTASACNSTEAPTSDEENDGGSDRGEAEEKPLEKVAFEWSGFRDRRLGRLVADFRYNFAKAAVALSEEFSSDVSVEDCRRRYGELIRPAQKTDSQDLDSAPKHDHSGRAKDGPPPDPKAVQEVSDWWVRRLVRGPRADEVTSSSSSAAAKASEVVPNENLAEESQALPVPVRHQHPASPWDSLVQDHSSHHHAAESPLDGLLQNEAPSGDGEDSL</sequence>
<organism evidence="2 3">
    <name type="scientific">Polarella glacialis</name>
    <name type="common">Dinoflagellate</name>
    <dbReference type="NCBI Taxonomy" id="89957"/>
    <lineage>
        <taxon>Eukaryota</taxon>
        <taxon>Sar</taxon>
        <taxon>Alveolata</taxon>
        <taxon>Dinophyceae</taxon>
        <taxon>Suessiales</taxon>
        <taxon>Suessiaceae</taxon>
        <taxon>Polarella</taxon>
    </lineage>
</organism>
<protein>
    <submittedName>
        <fullName evidence="2">Uncharacterized protein</fullName>
    </submittedName>
</protein>
<evidence type="ECO:0000313" key="3">
    <source>
        <dbReference type="Proteomes" id="UP000626109"/>
    </source>
</evidence>
<feature type="non-terminal residue" evidence="2">
    <location>
        <position position="1"/>
    </location>
</feature>
<gene>
    <name evidence="2" type="ORF">PGLA2088_LOCUS7135</name>
</gene>